<dbReference type="PROSITE" id="PS51257">
    <property type="entry name" value="PROKAR_LIPOPROTEIN"/>
    <property type="match status" value="1"/>
</dbReference>
<keyword evidence="1" id="KW-0732">Signal</keyword>
<proteinExistence type="predicted"/>
<keyword evidence="3" id="KW-1185">Reference proteome</keyword>
<protein>
    <submittedName>
        <fullName evidence="2">Carboxypeptidase regulatory-like domain-containing protein</fullName>
    </submittedName>
</protein>
<keyword evidence="2" id="KW-0378">Hydrolase</keyword>
<keyword evidence="2" id="KW-0121">Carboxypeptidase</keyword>
<evidence type="ECO:0000313" key="3">
    <source>
        <dbReference type="Proteomes" id="UP000283734"/>
    </source>
</evidence>
<reference evidence="2 3" key="1">
    <citation type="submission" date="2018-09" db="EMBL/GenBank/DDBJ databases">
        <title>Alcanivorax profundi sp. nov., isolated from 1000 m-depth seawater of the Mariana Trench.</title>
        <authorList>
            <person name="Liu J."/>
        </authorList>
    </citation>
    <scope>NUCLEOTIDE SEQUENCE [LARGE SCALE GENOMIC DNA]</scope>
    <source>
        <strain evidence="2 3">MTEO17</strain>
    </source>
</reference>
<dbReference type="SUPFAM" id="SSF49464">
    <property type="entry name" value="Carboxypeptidase regulatory domain-like"/>
    <property type="match status" value="1"/>
</dbReference>
<accession>A0A418Y1Y9</accession>
<dbReference type="Gene3D" id="2.60.40.1120">
    <property type="entry name" value="Carboxypeptidase-like, regulatory domain"/>
    <property type="match status" value="1"/>
</dbReference>
<feature type="signal peptide" evidence="1">
    <location>
        <begin position="1"/>
        <end position="20"/>
    </location>
</feature>
<sequence length="181" mass="20172">MRKYHWLALALLFSSLMTSGCLPTIKRQWGVQPVDGTLVDGVTGTPVAGAVITNADDPSLSATTDKDGYFAIEEQSHVGLHLIMAASAMRTQTWQIRHPDYAYAEIGTRTLIPPLSRQPSHLQLPLFTEQPSSPPDCPAYGYLMALAQWQDDNGIDEPWIETDRCHNEEAMQSLIDTWYPE</sequence>
<gene>
    <name evidence="2" type="ORF">D4A39_01520</name>
</gene>
<evidence type="ECO:0000256" key="1">
    <source>
        <dbReference type="SAM" id="SignalP"/>
    </source>
</evidence>
<organism evidence="2 3">
    <name type="scientific">Alcanivorax profundi</name>
    <dbReference type="NCBI Taxonomy" id="2338368"/>
    <lineage>
        <taxon>Bacteria</taxon>
        <taxon>Pseudomonadati</taxon>
        <taxon>Pseudomonadota</taxon>
        <taxon>Gammaproteobacteria</taxon>
        <taxon>Oceanospirillales</taxon>
        <taxon>Alcanivoracaceae</taxon>
        <taxon>Alcanivorax</taxon>
    </lineage>
</organism>
<dbReference type="EMBL" id="QYYA01000001">
    <property type="protein sequence ID" value="RJG19569.1"/>
    <property type="molecule type" value="Genomic_DNA"/>
</dbReference>
<feature type="chain" id="PRO_5019265264" evidence="1">
    <location>
        <begin position="21"/>
        <end position="181"/>
    </location>
</feature>
<evidence type="ECO:0000313" key="2">
    <source>
        <dbReference type="EMBL" id="RJG19569.1"/>
    </source>
</evidence>
<dbReference type="RefSeq" id="WP_119917369.1">
    <property type="nucleotide sequence ID" value="NZ_QYYA01000001.1"/>
</dbReference>
<dbReference type="InterPro" id="IPR008969">
    <property type="entry name" value="CarboxyPept-like_regulatory"/>
</dbReference>
<dbReference type="AlphaFoldDB" id="A0A418Y1Y9"/>
<dbReference type="GO" id="GO:0004180">
    <property type="term" value="F:carboxypeptidase activity"/>
    <property type="evidence" value="ECO:0007669"/>
    <property type="project" value="UniProtKB-KW"/>
</dbReference>
<comment type="caution">
    <text evidence="2">The sequence shown here is derived from an EMBL/GenBank/DDBJ whole genome shotgun (WGS) entry which is preliminary data.</text>
</comment>
<keyword evidence="2" id="KW-0645">Protease</keyword>
<name>A0A418Y1Y9_9GAMM</name>
<dbReference type="Proteomes" id="UP000283734">
    <property type="component" value="Unassembled WGS sequence"/>
</dbReference>
<dbReference type="OrthoDB" id="6078885at2"/>